<dbReference type="PANTHER" id="PTHR30204:SF90">
    <property type="entry name" value="HTH-TYPE TRANSCRIPTIONAL ACTIVATOR MTA"/>
    <property type="match status" value="1"/>
</dbReference>
<dbReference type="Pfam" id="PF13411">
    <property type="entry name" value="MerR_1"/>
    <property type="match status" value="1"/>
</dbReference>
<keyword evidence="1" id="KW-0805">Transcription regulation</keyword>
<dbReference type="Gene3D" id="1.10.490.50">
    <property type="entry name" value="Antibiotic binding domain of TipA-like multidrug resistance regulators"/>
    <property type="match status" value="1"/>
</dbReference>
<dbReference type="InterPro" id="IPR012925">
    <property type="entry name" value="TipAS_dom"/>
</dbReference>
<organism evidence="6 7">
    <name type="scientific">Yaniella flava</name>
    <dbReference type="NCBI Taxonomy" id="287930"/>
    <lineage>
        <taxon>Bacteria</taxon>
        <taxon>Bacillati</taxon>
        <taxon>Actinomycetota</taxon>
        <taxon>Actinomycetes</taxon>
        <taxon>Micrococcales</taxon>
        <taxon>Micrococcaceae</taxon>
        <taxon>Yaniella</taxon>
    </lineage>
</organism>
<evidence type="ECO:0000259" key="5">
    <source>
        <dbReference type="PROSITE" id="PS50937"/>
    </source>
</evidence>
<sequence length="251" mass="28820">MEWSIHQVVEATGITSRTLRYYDQIDLLVPSRTGHGDIRYYDQARLIRLQRILLLRDFGMPLTDIADVLEGQASDVDALRSHRARLLVEKQRIDTQMRSVETTIAALEDGRPIMSKNMFEGFDHTKYDAEVRERWGDDAADRSNAWWSGLSTEGQQEFRQQVEELNSAWDRVIAADVSPESDQAQEIAAKHVNWLGATFENEGPSKEQVKGIVQMYVDDERFAANYNRVSPAGPQFVRDAVHYWADHNLHD</sequence>
<keyword evidence="4" id="KW-0804">Transcription</keyword>
<dbReference type="SUPFAM" id="SSF89082">
    <property type="entry name" value="Antibiotic binding domain of TipA-like multidrug resistance regulators"/>
    <property type="match status" value="1"/>
</dbReference>
<protein>
    <submittedName>
        <fullName evidence="6">TipAS antibiotic-recognition domain-containing protein</fullName>
    </submittedName>
</protein>
<dbReference type="InterPro" id="IPR000551">
    <property type="entry name" value="MerR-type_HTH_dom"/>
</dbReference>
<dbReference type="InterPro" id="IPR036244">
    <property type="entry name" value="TipA-like_antibiotic-bd"/>
</dbReference>
<comment type="caution">
    <text evidence="6">The sequence shown here is derived from an EMBL/GenBank/DDBJ whole genome shotgun (WGS) entry which is preliminary data.</text>
</comment>
<evidence type="ECO:0000313" key="6">
    <source>
        <dbReference type="EMBL" id="GAA2035302.1"/>
    </source>
</evidence>
<accession>A0ABP5FVW8</accession>
<dbReference type="EMBL" id="BAAAMN010000025">
    <property type="protein sequence ID" value="GAA2035302.1"/>
    <property type="molecule type" value="Genomic_DNA"/>
</dbReference>
<keyword evidence="7" id="KW-1185">Reference proteome</keyword>
<evidence type="ECO:0000256" key="3">
    <source>
        <dbReference type="ARBA" id="ARBA00023159"/>
    </source>
</evidence>
<dbReference type="SUPFAM" id="SSF46955">
    <property type="entry name" value="Putative DNA-binding domain"/>
    <property type="match status" value="1"/>
</dbReference>
<feature type="domain" description="HTH merR-type" evidence="5">
    <location>
        <begin position="1"/>
        <end position="71"/>
    </location>
</feature>
<gene>
    <name evidence="6" type="ORF">GCM10009720_14810</name>
</gene>
<name>A0ABP5FVW8_9MICC</name>
<dbReference type="PROSITE" id="PS50937">
    <property type="entry name" value="HTH_MERR_2"/>
    <property type="match status" value="1"/>
</dbReference>
<dbReference type="Proteomes" id="UP001501461">
    <property type="component" value="Unassembled WGS sequence"/>
</dbReference>
<dbReference type="Pfam" id="PF07739">
    <property type="entry name" value="TipAS"/>
    <property type="match status" value="1"/>
</dbReference>
<keyword evidence="2" id="KW-0238">DNA-binding</keyword>
<dbReference type="SMART" id="SM00422">
    <property type="entry name" value="HTH_MERR"/>
    <property type="match status" value="1"/>
</dbReference>
<evidence type="ECO:0000256" key="4">
    <source>
        <dbReference type="ARBA" id="ARBA00023163"/>
    </source>
</evidence>
<dbReference type="InterPro" id="IPR009061">
    <property type="entry name" value="DNA-bd_dom_put_sf"/>
</dbReference>
<dbReference type="RefSeq" id="WP_343957102.1">
    <property type="nucleotide sequence ID" value="NZ_BAAAMN010000025.1"/>
</dbReference>
<evidence type="ECO:0000313" key="7">
    <source>
        <dbReference type="Proteomes" id="UP001501461"/>
    </source>
</evidence>
<proteinExistence type="predicted"/>
<reference evidence="7" key="1">
    <citation type="journal article" date="2019" name="Int. J. Syst. Evol. Microbiol.">
        <title>The Global Catalogue of Microorganisms (GCM) 10K type strain sequencing project: providing services to taxonomists for standard genome sequencing and annotation.</title>
        <authorList>
            <consortium name="The Broad Institute Genomics Platform"/>
            <consortium name="The Broad Institute Genome Sequencing Center for Infectious Disease"/>
            <person name="Wu L."/>
            <person name="Ma J."/>
        </authorList>
    </citation>
    <scope>NUCLEOTIDE SEQUENCE [LARGE SCALE GENOMIC DNA]</scope>
    <source>
        <strain evidence="7">JCM 13595</strain>
    </source>
</reference>
<dbReference type="Gene3D" id="1.10.1660.10">
    <property type="match status" value="1"/>
</dbReference>
<dbReference type="CDD" id="cd01106">
    <property type="entry name" value="HTH_TipAL-Mta"/>
    <property type="match status" value="1"/>
</dbReference>
<dbReference type="PANTHER" id="PTHR30204">
    <property type="entry name" value="REDOX-CYCLING DRUG-SENSING TRANSCRIPTIONAL ACTIVATOR SOXR"/>
    <property type="match status" value="1"/>
</dbReference>
<keyword evidence="3" id="KW-0010">Activator</keyword>
<evidence type="ECO:0000256" key="2">
    <source>
        <dbReference type="ARBA" id="ARBA00023125"/>
    </source>
</evidence>
<dbReference type="InterPro" id="IPR047057">
    <property type="entry name" value="MerR_fam"/>
</dbReference>
<evidence type="ECO:0000256" key="1">
    <source>
        <dbReference type="ARBA" id="ARBA00023015"/>
    </source>
</evidence>